<dbReference type="InterPro" id="IPR026960">
    <property type="entry name" value="RVT-Znf"/>
</dbReference>
<dbReference type="InterPro" id="IPR053151">
    <property type="entry name" value="RNase_H-like"/>
</dbReference>
<sequence>MPQRIRLFLWVLFRNKLMTNVERCRRHFGHSSTCPVCNTNDESILHVLRDCVVASAVWHRLAPSSLSPEFYTTNLQLWVINNLSSRVVHPEGGMPWPTLFISTLWQLWKNRNDWVFNTIMLPIAAICSRAITWARYYSGVEQHAPPIASLHNHAWDRGIEILQVQSDCKEAIQMLTSPLANVNSSSLVRAIAKLCNRGWSVDLIWIARSSNQAADALVRRADVSAFDTIALHSPPEFLRSLLCHDISNFSFDLV</sequence>
<keyword evidence="4" id="KW-1185">Reference proteome</keyword>
<dbReference type="InterPro" id="IPR036397">
    <property type="entry name" value="RNaseH_sf"/>
</dbReference>
<dbReference type="InterPro" id="IPR002156">
    <property type="entry name" value="RNaseH_domain"/>
</dbReference>
<dbReference type="Proteomes" id="UP001396334">
    <property type="component" value="Unassembled WGS sequence"/>
</dbReference>
<feature type="domain" description="RNase H type-1" evidence="1">
    <location>
        <begin position="152"/>
        <end position="221"/>
    </location>
</feature>
<reference evidence="3 4" key="1">
    <citation type="journal article" date="2024" name="G3 (Bethesda)">
        <title>Genome assembly of Hibiscus sabdariffa L. provides insights into metabolisms of medicinal natural products.</title>
        <authorList>
            <person name="Kim T."/>
        </authorList>
    </citation>
    <scope>NUCLEOTIDE SEQUENCE [LARGE SCALE GENOMIC DNA]</scope>
    <source>
        <strain evidence="3">TK-2024</strain>
        <tissue evidence="3">Old leaves</tissue>
    </source>
</reference>
<dbReference type="EMBL" id="JBBPBN010000009">
    <property type="protein sequence ID" value="KAK9032376.1"/>
    <property type="molecule type" value="Genomic_DNA"/>
</dbReference>
<gene>
    <name evidence="3" type="ORF">V6N11_056647</name>
</gene>
<protein>
    <recommendedName>
        <fullName evidence="5">Reverse transcriptase zinc-binding domain-containing protein</fullName>
    </recommendedName>
</protein>
<name>A0ABR2T537_9ROSI</name>
<dbReference type="Pfam" id="PF13456">
    <property type="entry name" value="RVT_3"/>
    <property type="match status" value="1"/>
</dbReference>
<comment type="caution">
    <text evidence="3">The sequence shown here is derived from an EMBL/GenBank/DDBJ whole genome shotgun (WGS) entry which is preliminary data.</text>
</comment>
<evidence type="ECO:0000313" key="3">
    <source>
        <dbReference type="EMBL" id="KAK9032376.1"/>
    </source>
</evidence>
<dbReference type="Pfam" id="PF13966">
    <property type="entry name" value="zf-RVT"/>
    <property type="match status" value="1"/>
</dbReference>
<proteinExistence type="predicted"/>
<evidence type="ECO:0000259" key="1">
    <source>
        <dbReference type="Pfam" id="PF13456"/>
    </source>
</evidence>
<dbReference type="InterPro" id="IPR044730">
    <property type="entry name" value="RNase_H-like_dom_plant"/>
</dbReference>
<evidence type="ECO:0000313" key="4">
    <source>
        <dbReference type="Proteomes" id="UP001396334"/>
    </source>
</evidence>
<organism evidence="3 4">
    <name type="scientific">Hibiscus sabdariffa</name>
    <name type="common">roselle</name>
    <dbReference type="NCBI Taxonomy" id="183260"/>
    <lineage>
        <taxon>Eukaryota</taxon>
        <taxon>Viridiplantae</taxon>
        <taxon>Streptophyta</taxon>
        <taxon>Embryophyta</taxon>
        <taxon>Tracheophyta</taxon>
        <taxon>Spermatophyta</taxon>
        <taxon>Magnoliopsida</taxon>
        <taxon>eudicotyledons</taxon>
        <taxon>Gunneridae</taxon>
        <taxon>Pentapetalae</taxon>
        <taxon>rosids</taxon>
        <taxon>malvids</taxon>
        <taxon>Malvales</taxon>
        <taxon>Malvaceae</taxon>
        <taxon>Malvoideae</taxon>
        <taxon>Hibiscus</taxon>
    </lineage>
</organism>
<evidence type="ECO:0008006" key="5">
    <source>
        <dbReference type="Google" id="ProtNLM"/>
    </source>
</evidence>
<accession>A0ABR2T537</accession>
<dbReference type="Gene3D" id="3.30.420.10">
    <property type="entry name" value="Ribonuclease H-like superfamily/Ribonuclease H"/>
    <property type="match status" value="1"/>
</dbReference>
<dbReference type="CDD" id="cd06222">
    <property type="entry name" value="RNase_H_like"/>
    <property type="match status" value="1"/>
</dbReference>
<dbReference type="PANTHER" id="PTHR47723">
    <property type="entry name" value="OS05G0353850 PROTEIN"/>
    <property type="match status" value="1"/>
</dbReference>
<evidence type="ECO:0000259" key="2">
    <source>
        <dbReference type="Pfam" id="PF13966"/>
    </source>
</evidence>
<feature type="domain" description="Reverse transcriptase zinc-binding" evidence="2">
    <location>
        <begin position="2"/>
        <end position="58"/>
    </location>
</feature>
<dbReference type="PANTHER" id="PTHR47723:SF19">
    <property type="entry name" value="POLYNUCLEOTIDYL TRANSFERASE, RIBONUCLEASE H-LIKE SUPERFAMILY PROTEIN"/>
    <property type="match status" value="1"/>
</dbReference>